<dbReference type="AlphaFoldDB" id="I4F3K8"/>
<feature type="domain" description="Glyoxalase/fosfomycin resistance/dioxygenase" evidence="1">
    <location>
        <begin position="14"/>
        <end position="126"/>
    </location>
</feature>
<dbReference type="EMBL" id="FO203431">
    <property type="protein sequence ID" value="CCH90221.1"/>
    <property type="molecule type" value="Genomic_DNA"/>
</dbReference>
<organism evidence="2 3">
    <name type="scientific">Modestobacter italicus (strain DSM 44449 / CECT 9708 / BC 501)</name>
    <dbReference type="NCBI Taxonomy" id="2732864"/>
    <lineage>
        <taxon>Bacteria</taxon>
        <taxon>Bacillati</taxon>
        <taxon>Actinomycetota</taxon>
        <taxon>Actinomycetes</taxon>
        <taxon>Geodermatophilales</taxon>
        <taxon>Geodermatophilaceae</taxon>
        <taxon>Modestobacter</taxon>
    </lineage>
</organism>
<sequence>MTAPTPYLHLPGTAREALSFYGEVFGGRVAAHSFAEFGRQDGPADAVAHGYLVDGPVALFAADVAGDEPPLRCAGLMFSLLGAADPATLRGWFTDLAAGGRVVEDLQQRPWGASDGQVVDRFGVHWLIGFE</sequence>
<dbReference type="Gene3D" id="3.10.180.10">
    <property type="entry name" value="2,3-Dihydroxybiphenyl 1,2-Dioxygenase, domain 1"/>
    <property type="match status" value="1"/>
</dbReference>
<dbReference type="OMA" id="LHWLIGY"/>
<dbReference type="KEGG" id="mmar:MODMU_4840"/>
<dbReference type="InterPro" id="IPR004360">
    <property type="entry name" value="Glyas_Fos-R_dOase_dom"/>
</dbReference>
<name>I4F3K8_MODI5</name>
<dbReference type="eggNOG" id="COG2764">
    <property type="taxonomic scope" value="Bacteria"/>
</dbReference>
<dbReference type="PANTHER" id="PTHR33990">
    <property type="entry name" value="PROTEIN YJDN-RELATED"/>
    <property type="match status" value="1"/>
</dbReference>
<protein>
    <recommendedName>
        <fullName evidence="1">Glyoxalase/fosfomycin resistance/dioxygenase domain-containing protein</fullName>
    </recommendedName>
</protein>
<dbReference type="Proteomes" id="UP000006461">
    <property type="component" value="Chromosome"/>
</dbReference>
<accession>I4F3K8</accession>
<dbReference type="InterPro" id="IPR029068">
    <property type="entry name" value="Glyas_Bleomycin-R_OHBP_Dase"/>
</dbReference>
<dbReference type="PANTHER" id="PTHR33990:SF1">
    <property type="entry name" value="PROTEIN YJDN"/>
    <property type="match status" value="1"/>
</dbReference>
<dbReference type="OrthoDB" id="9795306at2"/>
<dbReference type="PATRIC" id="fig|477641.3.peg.4542"/>
<keyword evidence="3" id="KW-1185">Reference proteome</keyword>
<dbReference type="Pfam" id="PF00903">
    <property type="entry name" value="Glyoxalase"/>
    <property type="match status" value="1"/>
</dbReference>
<evidence type="ECO:0000259" key="1">
    <source>
        <dbReference type="Pfam" id="PF00903"/>
    </source>
</evidence>
<evidence type="ECO:0000313" key="2">
    <source>
        <dbReference type="EMBL" id="CCH90221.1"/>
    </source>
</evidence>
<dbReference type="SUPFAM" id="SSF54593">
    <property type="entry name" value="Glyoxalase/Bleomycin resistance protein/Dihydroxybiphenyl dioxygenase"/>
    <property type="match status" value="1"/>
</dbReference>
<proteinExistence type="predicted"/>
<dbReference type="HOGENOM" id="CLU_046006_17_2_11"/>
<evidence type="ECO:0000313" key="3">
    <source>
        <dbReference type="Proteomes" id="UP000006461"/>
    </source>
</evidence>
<dbReference type="STRING" id="477641.MODMU_4840"/>
<gene>
    <name evidence="2" type="ordered locus">MODMU_4840</name>
</gene>
<reference evidence="2 3" key="1">
    <citation type="journal article" date="2012" name="J. Bacteriol.">
        <title>Genome Sequence of Radiation-Resistant Modestobacter marinus Strain BC501, a Representative Actinobacterium That Thrives on Calcareous Stone Surfaces.</title>
        <authorList>
            <person name="Normand P."/>
            <person name="Gury J."/>
            <person name="Pujic P."/>
            <person name="Chouaia B."/>
            <person name="Crotti E."/>
            <person name="Brusetti L."/>
            <person name="Daffonchio D."/>
            <person name="Vacherie B."/>
            <person name="Barbe V."/>
            <person name="Medigue C."/>
            <person name="Calteau A."/>
            <person name="Ghodhbane-Gtari F."/>
            <person name="Essoussi I."/>
            <person name="Nouioui I."/>
            <person name="Abbassi-Ghozzi I."/>
            <person name="Gtari M."/>
        </authorList>
    </citation>
    <scope>NUCLEOTIDE SEQUENCE [LARGE SCALE GENOMIC DNA]</scope>
    <source>
        <strain evidence="3">BC 501</strain>
    </source>
</reference>